<dbReference type="EMBL" id="LNQE01000792">
    <property type="protein sequence ID" value="KUG24952.1"/>
    <property type="molecule type" value="Genomic_DNA"/>
</dbReference>
<reference evidence="1" key="1">
    <citation type="journal article" date="2015" name="Proc. Natl. Acad. Sci. U.S.A.">
        <title>Networks of energetic and metabolic interactions define dynamics in microbial communities.</title>
        <authorList>
            <person name="Embree M."/>
            <person name="Liu J.K."/>
            <person name="Al-Bassam M.M."/>
            <person name="Zengler K."/>
        </authorList>
    </citation>
    <scope>NUCLEOTIDE SEQUENCE</scope>
</reference>
<name>A0A0W8FVL2_9ZZZZ</name>
<accession>A0A0W8FVL2</accession>
<sequence length="46" mass="4912">MIGPYFYNTGTSMIIITGSATISRSDSSDKIGDTSEEIGYLSAVVY</sequence>
<dbReference type="AlphaFoldDB" id="A0A0W8FVL2"/>
<gene>
    <name evidence="1" type="ORF">ASZ90_005229</name>
</gene>
<organism evidence="1">
    <name type="scientific">hydrocarbon metagenome</name>
    <dbReference type="NCBI Taxonomy" id="938273"/>
    <lineage>
        <taxon>unclassified sequences</taxon>
        <taxon>metagenomes</taxon>
        <taxon>ecological metagenomes</taxon>
    </lineage>
</organism>
<proteinExistence type="predicted"/>
<protein>
    <submittedName>
        <fullName evidence="1">Uncharacterized protein</fullName>
    </submittedName>
</protein>
<comment type="caution">
    <text evidence="1">The sequence shown here is derived from an EMBL/GenBank/DDBJ whole genome shotgun (WGS) entry which is preliminary data.</text>
</comment>
<evidence type="ECO:0000313" key="1">
    <source>
        <dbReference type="EMBL" id="KUG24952.1"/>
    </source>
</evidence>